<feature type="region of interest" description="Disordered" evidence="1">
    <location>
        <begin position="1"/>
        <end position="138"/>
    </location>
</feature>
<organism evidence="2 3">
    <name type="scientific">Karstenula rhodostoma CBS 690.94</name>
    <dbReference type="NCBI Taxonomy" id="1392251"/>
    <lineage>
        <taxon>Eukaryota</taxon>
        <taxon>Fungi</taxon>
        <taxon>Dikarya</taxon>
        <taxon>Ascomycota</taxon>
        <taxon>Pezizomycotina</taxon>
        <taxon>Dothideomycetes</taxon>
        <taxon>Pleosporomycetidae</taxon>
        <taxon>Pleosporales</taxon>
        <taxon>Massarineae</taxon>
        <taxon>Didymosphaeriaceae</taxon>
        <taxon>Karstenula</taxon>
    </lineage>
</organism>
<name>A0A9P4UFB9_9PLEO</name>
<feature type="region of interest" description="Disordered" evidence="1">
    <location>
        <begin position="158"/>
        <end position="187"/>
    </location>
</feature>
<dbReference type="EMBL" id="MU001496">
    <property type="protein sequence ID" value="KAF2447965.1"/>
    <property type="molecule type" value="Genomic_DNA"/>
</dbReference>
<feature type="compositionally biased region" description="Polar residues" evidence="1">
    <location>
        <begin position="40"/>
        <end position="71"/>
    </location>
</feature>
<feature type="compositionally biased region" description="Polar residues" evidence="1">
    <location>
        <begin position="82"/>
        <end position="100"/>
    </location>
</feature>
<dbReference type="OrthoDB" id="10463645at2759"/>
<feature type="compositionally biased region" description="Low complexity" evidence="1">
    <location>
        <begin position="29"/>
        <end position="39"/>
    </location>
</feature>
<evidence type="ECO:0000256" key="1">
    <source>
        <dbReference type="SAM" id="MobiDB-lite"/>
    </source>
</evidence>
<comment type="caution">
    <text evidence="2">The sequence shown here is derived from an EMBL/GenBank/DDBJ whole genome shotgun (WGS) entry which is preliminary data.</text>
</comment>
<gene>
    <name evidence="2" type="ORF">P171DRAFT_235507</name>
</gene>
<dbReference type="AlphaFoldDB" id="A0A9P4UFB9"/>
<feature type="compositionally biased region" description="Basic and acidic residues" evidence="1">
    <location>
        <begin position="158"/>
        <end position="171"/>
    </location>
</feature>
<evidence type="ECO:0000313" key="2">
    <source>
        <dbReference type="EMBL" id="KAF2447965.1"/>
    </source>
</evidence>
<proteinExistence type="predicted"/>
<reference evidence="2" key="1">
    <citation type="journal article" date="2020" name="Stud. Mycol.">
        <title>101 Dothideomycetes genomes: a test case for predicting lifestyles and emergence of pathogens.</title>
        <authorList>
            <person name="Haridas S."/>
            <person name="Albert R."/>
            <person name="Binder M."/>
            <person name="Bloem J."/>
            <person name="Labutti K."/>
            <person name="Salamov A."/>
            <person name="Andreopoulos B."/>
            <person name="Baker S."/>
            <person name="Barry K."/>
            <person name="Bills G."/>
            <person name="Bluhm B."/>
            <person name="Cannon C."/>
            <person name="Castanera R."/>
            <person name="Culley D."/>
            <person name="Daum C."/>
            <person name="Ezra D."/>
            <person name="Gonzalez J."/>
            <person name="Henrissat B."/>
            <person name="Kuo A."/>
            <person name="Liang C."/>
            <person name="Lipzen A."/>
            <person name="Lutzoni F."/>
            <person name="Magnuson J."/>
            <person name="Mondo S."/>
            <person name="Nolan M."/>
            <person name="Ohm R."/>
            <person name="Pangilinan J."/>
            <person name="Park H.-J."/>
            <person name="Ramirez L."/>
            <person name="Alfaro M."/>
            <person name="Sun H."/>
            <person name="Tritt A."/>
            <person name="Yoshinaga Y."/>
            <person name="Zwiers L.-H."/>
            <person name="Turgeon B."/>
            <person name="Goodwin S."/>
            <person name="Spatafora J."/>
            <person name="Crous P."/>
            <person name="Grigoriev I."/>
        </authorList>
    </citation>
    <scope>NUCLEOTIDE SEQUENCE</scope>
    <source>
        <strain evidence="2">CBS 690.94</strain>
    </source>
</reference>
<keyword evidence="3" id="KW-1185">Reference proteome</keyword>
<sequence>MSLPTKGTDAMQQRSGSTHHHGTADSTSRKVGSSSSKTGYSRTLSNGEYANRRQSPSQSRVTQYTGYTPNHSRPVVVHHYQKQSNESQGWQTVPRSWTNMSPAASHHAQHPALDRNPLAPSPNRGGSSQGDSIQGTMNRLTLAELDLLSEQHARMNTMDRWRSESQRDRSWDGMGYLRSAEDGRNGW</sequence>
<feature type="compositionally biased region" description="Polar residues" evidence="1">
    <location>
        <begin position="124"/>
        <end position="138"/>
    </location>
</feature>
<accession>A0A9P4UFB9</accession>
<dbReference type="Proteomes" id="UP000799764">
    <property type="component" value="Unassembled WGS sequence"/>
</dbReference>
<evidence type="ECO:0000313" key="3">
    <source>
        <dbReference type="Proteomes" id="UP000799764"/>
    </source>
</evidence>
<protein>
    <submittedName>
        <fullName evidence="2">Uncharacterized protein</fullName>
    </submittedName>
</protein>